<gene>
    <name evidence="6" type="primary">rfbC</name>
    <name evidence="6" type="ORF">GCM10023092_26780</name>
</gene>
<dbReference type="PANTHER" id="PTHR21047:SF2">
    <property type="entry name" value="THYMIDINE DIPHOSPHO-4-KETO-RHAMNOSE 3,5-EPIMERASE"/>
    <property type="match status" value="1"/>
</dbReference>
<dbReference type="CDD" id="cd00438">
    <property type="entry name" value="cupin_RmlC"/>
    <property type="match status" value="1"/>
</dbReference>
<dbReference type="InterPro" id="IPR000888">
    <property type="entry name" value="RmlC-like"/>
</dbReference>
<evidence type="ECO:0000256" key="2">
    <source>
        <dbReference type="ARBA" id="ARBA00001997"/>
    </source>
</evidence>
<keyword evidence="5" id="KW-0413">Isomerase</keyword>
<dbReference type="PANTHER" id="PTHR21047">
    <property type="entry name" value="DTDP-6-DEOXY-D-GLUCOSE-3,5 EPIMERASE"/>
    <property type="match status" value="1"/>
</dbReference>
<evidence type="ECO:0000256" key="1">
    <source>
        <dbReference type="ARBA" id="ARBA00001298"/>
    </source>
</evidence>
<keyword evidence="7" id="KW-1185">Reference proteome</keyword>
<protein>
    <recommendedName>
        <fullName evidence="4 5">dTDP-4-dehydrorhamnose 3,5-epimerase</fullName>
        <ecNumber evidence="3 5">5.1.3.13</ecNumber>
    </recommendedName>
    <alternativeName>
        <fullName evidence="5">Thymidine diphospho-4-keto-rhamnose 3,5-epimerase</fullName>
    </alternativeName>
</protein>
<comment type="pathway">
    <text evidence="5">Carbohydrate biosynthesis; dTDP-L-rhamnose biosynthesis.</text>
</comment>
<evidence type="ECO:0000313" key="6">
    <source>
        <dbReference type="EMBL" id="GAA4458449.1"/>
    </source>
</evidence>
<dbReference type="InterPro" id="IPR011051">
    <property type="entry name" value="RmlC_Cupin_sf"/>
</dbReference>
<organism evidence="6 7">
    <name type="scientific">Rurimicrobium arvi</name>
    <dbReference type="NCBI Taxonomy" id="2049916"/>
    <lineage>
        <taxon>Bacteria</taxon>
        <taxon>Pseudomonadati</taxon>
        <taxon>Bacteroidota</taxon>
        <taxon>Chitinophagia</taxon>
        <taxon>Chitinophagales</taxon>
        <taxon>Chitinophagaceae</taxon>
        <taxon>Rurimicrobium</taxon>
    </lineage>
</organism>
<comment type="subunit">
    <text evidence="5">Homodimer.</text>
</comment>
<dbReference type="EMBL" id="BAABEZ010000024">
    <property type="protein sequence ID" value="GAA4458449.1"/>
    <property type="molecule type" value="Genomic_DNA"/>
</dbReference>
<dbReference type="RefSeq" id="WP_344828192.1">
    <property type="nucleotide sequence ID" value="NZ_BAABEZ010000024.1"/>
</dbReference>
<evidence type="ECO:0000256" key="5">
    <source>
        <dbReference type="RuleBase" id="RU364069"/>
    </source>
</evidence>
<evidence type="ECO:0000256" key="4">
    <source>
        <dbReference type="ARBA" id="ARBA00019595"/>
    </source>
</evidence>
<accession>A0ABP8N1N5</accession>
<dbReference type="Pfam" id="PF00908">
    <property type="entry name" value="dTDP_sugar_isom"/>
    <property type="match status" value="1"/>
</dbReference>
<sequence>MNVVTTPFEGLLILEPKVFGDERGYFFESFNEKVFTAATGFPHRFVQDNQARSSRNVLRGLHYQNEPVAQSKLIRCLQGCIWDVVVDLRRDSSTYGQWYGVELSDENKRQFLIPRGFAHGYSVLSETAEVFYKCDNFYSKEQEGGVLYNDPALQIDWKINLNEAIVSEKDIMQPLMKDCNSQF</sequence>
<name>A0ABP8N1N5_9BACT</name>
<dbReference type="Proteomes" id="UP001501410">
    <property type="component" value="Unassembled WGS sequence"/>
</dbReference>
<comment type="function">
    <text evidence="2 5">Catalyzes the epimerization of the C3' and C5'positions of dTDP-6-deoxy-D-xylo-4-hexulose, forming dTDP-6-deoxy-L-lyxo-4-hexulose.</text>
</comment>
<comment type="caution">
    <text evidence="6">The sequence shown here is derived from an EMBL/GenBank/DDBJ whole genome shotgun (WGS) entry which is preliminary data.</text>
</comment>
<evidence type="ECO:0000313" key="7">
    <source>
        <dbReference type="Proteomes" id="UP001501410"/>
    </source>
</evidence>
<comment type="similarity">
    <text evidence="5">Belongs to the dTDP-4-dehydrorhamnose 3,5-epimerase family.</text>
</comment>
<dbReference type="SUPFAM" id="SSF51182">
    <property type="entry name" value="RmlC-like cupins"/>
    <property type="match status" value="1"/>
</dbReference>
<dbReference type="InterPro" id="IPR014710">
    <property type="entry name" value="RmlC-like_jellyroll"/>
</dbReference>
<dbReference type="NCBIfam" id="TIGR01221">
    <property type="entry name" value="rmlC"/>
    <property type="match status" value="1"/>
</dbReference>
<dbReference type="EC" id="5.1.3.13" evidence="3 5"/>
<dbReference type="Gene3D" id="2.60.120.10">
    <property type="entry name" value="Jelly Rolls"/>
    <property type="match status" value="1"/>
</dbReference>
<proteinExistence type="inferred from homology"/>
<comment type="catalytic activity">
    <reaction evidence="1 5">
        <text>dTDP-4-dehydro-6-deoxy-alpha-D-glucose = dTDP-4-dehydro-beta-L-rhamnose</text>
        <dbReference type="Rhea" id="RHEA:16969"/>
        <dbReference type="ChEBI" id="CHEBI:57649"/>
        <dbReference type="ChEBI" id="CHEBI:62830"/>
        <dbReference type="EC" id="5.1.3.13"/>
    </reaction>
</comment>
<evidence type="ECO:0000256" key="3">
    <source>
        <dbReference type="ARBA" id="ARBA00012098"/>
    </source>
</evidence>
<reference evidence="7" key="1">
    <citation type="journal article" date="2019" name="Int. J. Syst. Evol. Microbiol.">
        <title>The Global Catalogue of Microorganisms (GCM) 10K type strain sequencing project: providing services to taxonomists for standard genome sequencing and annotation.</title>
        <authorList>
            <consortium name="The Broad Institute Genomics Platform"/>
            <consortium name="The Broad Institute Genome Sequencing Center for Infectious Disease"/>
            <person name="Wu L."/>
            <person name="Ma J."/>
        </authorList>
    </citation>
    <scope>NUCLEOTIDE SEQUENCE [LARGE SCALE GENOMIC DNA]</scope>
    <source>
        <strain evidence="7">JCM 31921</strain>
    </source>
</reference>